<keyword evidence="3" id="KW-1185">Reference proteome</keyword>
<comment type="caution">
    <text evidence="2">The sequence shown here is derived from an EMBL/GenBank/DDBJ whole genome shotgun (WGS) entry which is preliminary data.</text>
</comment>
<keyword evidence="1" id="KW-0732">Signal</keyword>
<dbReference type="AlphaFoldDB" id="A0A9N9VZZ9"/>
<evidence type="ECO:0000313" key="2">
    <source>
        <dbReference type="EMBL" id="CAH0036476.1"/>
    </source>
</evidence>
<reference evidence="3" key="1">
    <citation type="submission" date="2019-06" db="EMBL/GenBank/DDBJ databases">
        <authorList>
            <person name="Broberg M."/>
        </authorList>
    </citation>
    <scope>NUCLEOTIDE SEQUENCE [LARGE SCALE GENOMIC DNA]</scope>
</reference>
<feature type="signal peptide" evidence="1">
    <location>
        <begin position="1"/>
        <end position="18"/>
    </location>
</feature>
<evidence type="ECO:0000256" key="1">
    <source>
        <dbReference type="SAM" id="SignalP"/>
    </source>
</evidence>
<sequence>MKFSSIYTIASLAAVGMAAPAIVRREDSAAAELVNSAESLDGAINTLGGQSTTASEAAAPASGNAASPFVITISATINSLERSNYDKLTSVNNVIRGIFKVTDANRVAGAQSALTTTFSNLYQDIQSASNILARATVLVPANLQQSDIQSLTTSIYAAQRIIARTQQVLANANQFLSPSILKNLQPQIQAIKSSVQGLTDPLIYFASNIVDVVPTLNLTTLLASTQNLSRLVAGITQAVVTLPNLANVSNIGNALSLSLNLLLGTKPAVSL</sequence>
<proteinExistence type="predicted"/>
<evidence type="ECO:0000313" key="3">
    <source>
        <dbReference type="Proteomes" id="UP000775872"/>
    </source>
</evidence>
<dbReference type="Proteomes" id="UP000775872">
    <property type="component" value="Unassembled WGS sequence"/>
</dbReference>
<gene>
    <name evidence="2" type="ORF">CSOL1703_00002685</name>
</gene>
<organism evidence="2 3">
    <name type="scientific">Clonostachys solani</name>
    <dbReference type="NCBI Taxonomy" id="160281"/>
    <lineage>
        <taxon>Eukaryota</taxon>
        <taxon>Fungi</taxon>
        <taxon>Dikarya</taxon>
        <taxon>Ascomycota</taxon>
        <taxon>Pezizomycotina</taxon>
        <taxon>Sordariomycetes</taxon>
        <taxon>Hypocreomycetidae</taxon>
        <taxon>Hypocreales</taxon>
        <taxon>Bionectriaceae</taxon>
        <taxon>Clonostachys</taxon>
    </lineage>
</organism>
<dbReference type="EMBL" id="CABFOC020000002">
    <property type="protein sequence ID" value="CAH0036476.1"/>
    <property type="molecule type" value="Genomic_DNA"/>
</dbReference>
<dbReference type="OrthoDB" id="5144479at2759"/>
<reference evidence="2 3" key="2">
    <citation type="submission" date="2021-10" db="EMBL/GenBank/DDBJ databases">
        <authorList>
            <person name="Piombo E."/>
        </authorList>
    </citation>
    <scope>NUCLEOTIDE SEQUENCE [LARGE SCALE GENOMIC DNA]</scope>
</reference>
<protein>
    <submittedName>
        <fullName evidence="2">Uncharacterized protein</fullName>
    </submittedName>
</protein>
<accession>A0A9N9VZZ9</accession>
<name>A0A9N9VZZ9_9HYPO</name>
<feature type="chain" id="PRO_5040461454" evidence="1">
    <location>
        <begin position="19"/>
        <end position="271"/>
    </location>
</feature>